<feature type="region of interest" description="Disordered" evidence="2">
    <location>
        <begin position="319"/>
        <end position="400"/>
    </location>
</feature>
<evidence type="ECO:0000259" key="3">
    <source>
        <dbReference type="Pfam" id="PF00823"/>
    </source>
</evidence>
<comment type="similarity">
    <text evidence="1">Belongs to the mycobacterial PPE family.</text>
</comment>
<feature type="region of interest" description="Disordered" evidence="2">
    <location>
        <begin position="180"/>
        <end position="307"/>
    </location>
</feature>
<sequence length="449" mass="46147">MPSSPFAFAAKSPEENIYRLKTGPGAVALEIAADAYTSLAAALATTASGTDASMNAMGYEWQGPSSEQAQAAFRQHADWLHRQAAVAEQAAHAARGAQVAYSTALAAMLGVEAWLITHYAKKAAVAAVSTTKLAPLAAGAAVALAIEYQAIRFTAAAVMSAYDGAAHAALATLPEPEVPSPIVFGGGPEATPPGTSFENPVTKHFSEETGNRSIVDPGDRTGSGDKPGDPGTDPGTDPGKPPPDPTDPTTPDPTQPVEQAPVDSTSSSPSDSLANPSLDGSDTGSMEPQGFSEPSLNSTTLAGLNGGVGSMVALNMARGGLGAMPGASSGFRMPSNWSLGRGTAFGATSNPTAAGPASRNTPPRGATAPKAQMRRRRRDEDREKSKVFVPGEPQEVPVLEQPPVIGVIEYADPERREEHEESEIEQLLLVGVIGVAADEPAVADPERAR</sequence>
<protein>
    <submittedName>
        <fullName evidence="4">PPE domain-containing protein</fullName>
    </submittedName>
</protein>
<evidence type="ECO:0000313" key="4">
    <source>
        <dbReference type="EMBL" id="MBF6300563.1"/>
    </source>
</evidence>
<organism evidence="4 5">
    <name type="scientific">Nocardia amamiensis</name>
    <dbReference type="NCBI Taxonomy" id="404578"/>
    <lineage>
        <taxon>Bacteria</taxon>
        <taxon>Bacillati</taxon>
        <taxon>Actinomycetota</taxon>
        <taxon>Actinomycetes</taxon>
        <taxon>Mycobacteriales</taxon>
        <taxon>Nocardiaceae</taxon>
        <taxon>Nocardia</taxon>
    </lineage>
</organism>
<evidence type="ECO:0000313" key="5">
    <source>
        <dbReference type="Proteomes" id="UP000702209"/>
    </source>
</evidence>
<reference evidence="4 5" key="1">
    <citation type="submission" date="2020-10" db="EMBL/GenBank/DDBJ databases">
        <title>Identification of Nocardia species via Next-generation sequencing and recognition of intraspecies genetic diversity.</title>
        <authorList>
            <person name="Li P."/>
            <person name="Li P."/>
            <person name="Lu B."/>
        </authorList>
    </citation>
    <scope>NUCLEOTIDE SEQUENCE [LARGE SCALE GENOMIC DNA]</scope>
    <source>
        <strain evidence="4 5">BJ06-0157</strain>
    </source>
</reference>
<feature type="compositionally biased region" description="Basic and acidic residues" evidence="2">
    <location>
        <begin position="217"/>
        <end position="228"/>
    </location>
</feature>
<feature type="compositionally biased region" description="Low complexity" evidence="2">
    <location>
        <begin position="229"/>
        <end position="238"/>
    </location>
</feature>
<dbReference type="Gene3D" id="1.20.1260.20">
    <property type="entry name" value="PPE superfamily"/>
    <property type="match status" value="1"/>
</dbReference>
<feature type="compositionally biased region" description="Polar residues" evidence="2">
    <location>
        <begin position="280"/>
        <end position="302"/>
    </location>
</feature>
<dbReference type="RefSeq" id="WP_195131806.1">
    <property type="nucleotide sequence ID" value="NZ_JADLQX010000019.1"/>
</dbReference>
<accession>A0ABS0CVD2</accession>
<comment type="caution">
    <text evidence="4">The sequence shown here is derived from an EMBL/GenBank/DDBJ whole genome shotgun (WGS) entry which is preliminary data.</text>
</comment>
<dbReference type="InterPro" id="IPR000030">
    <property type="entry name" value="PPE_dom"/>
</dbReference>
<dbReference type="Pfam" id="PF00823">
    <property type="entry name" value="PPE"/>
    <property type="match status" value="1"/>
</dbReference>
<proteinExistence type="inferred from homology"/>
<feature type="compositionally biased region" description="Low complexity" evidence="2">
    <location>
        <begin position="389"/>
        <end position="400"/>
    </location>
</feature>
<name>A0ABS0CVD2_9NOCA</name>
<feature type="domain" description="PPE" evidence="3">
    <location>
        <begin position="8"/>
        <end position="174"/>
    </location>
</feature>
<dbReference type="Proteomes" id="UP000702209">
    <property type="component" value="Unassembled WGS sequence"/>
</dbReference>
<dbReference type="EMBL" id="JADLQX010000019">
    <property type="protein sequence ID" value="MBF6300563.1"/>
    <property type="molecule type" value="Genomic_DNA"/>
</dbReference>
<feature type="compositionally biased region" description="Pro residues" evidence="2">
    <location>
        <begin position="239"/>
        <end position="254"/>
    </location>
</feature>
<evidence type="ECO:0000256" key="1">
    <source>
        <dbReference type="ARBA" id="ARBA00010652"/>
    </source>
</evidence>
<gene>
    <name evidence="4" type="ORF">IU459_23890</name>
</gene>
<dbReference type="SUPFAM" id="SSF140459">
    <property type="entry name" value="PE/PPE dimer-like"/>
    <property type="match status" value="1"/>
</dbReference>
<dbReference type="InterPro" id="IPR038332">
    <property type="entry name" value="PPE_sf"/>
</dbReference>
<keyword evidence="5" id="KW-1185">Reference proteome</keyword>
<feature type="compositionally biased region" description="Low complexity" evidence="2">
    <location>
        <begin position="261"/>
        <end position="279"/>
    </location>
</feature>
<evidence type="ECO:0000256" key="2">
    <source>
        <dbReference type="SAM" id="MobiDB-lite"/>
    </source>
</evidence>